<organism evidence="1 2">
    <name type="scientific">Hibiscus sabdariffa</name>
    <name type="common">roselle</name>
    <dbReference type="NCBI Taxonomy" id="183260"/>
    <lineage>
        <taxon>Eukaryota</taxon>
        <taxon>Viridiplantae</taxon>
        <taxon>Streptophyta</taxon>
        <taxon>Embryophyta</taxon>
        <taxon>Tracheophyta</taxon>
        <taxon>Spermatophyta</taxon>
        <taxon>Magnoliopsida</taxon>
        <taxon>eudicotyledons</taxon>
        <taxon>Gunneridae</taxon>
        <taxon>Pentapetalae</taxon>
        <taxon>rosids</taxon>
        <taxon>malvids</taxon>
        <taxon>Malvales</taxon>
        <taxon>Malvaceae</taxon>
        <taxon>Malvoideae</taxon>
        <taxon>Hibiscus</taxon>
    </lineage>
</organism>
<dbReference type="InterPro" id="IPR009902">
    <property type="entry name" value="DUF1442"/>
</dbReference>
<keyword evidence="2" id="KW-1185">Reference proteome</keyword>
<sequence>MGENCFFYGNNNSTKPKKLAAEWQNFTQQQAAARGLVALILRYKFLNIEGLKHRGKASLGTSVTCNGSSTFVTKSQSRPGTSHRHVCIVSDERSRSSYAEAMKGARVSSMAVIVGEAEETMEGLVGVDFLVVDSMRKEFARVLRHVKLSHKGAVLACKNACGRAIYGFRWHCVLERGTRVVRSVFLYVG</sequence>
<comment type="caution">
    <text evidence="1">The sequence shown here is derived from an EMBL/GenBank/DDBJ whole genome shotgun (WGS) entry which is preliminary data.</text>
</comment>
<evidence type="ECO:0000313" key="2">
    <source>
        <dbReference type="Proteomes" id="UP001472677"/>
    </source>
</evidence>
<protein>
    <submittedName>
        <fullName evidence="1">Uncharacterized protein</fullName>
    </submittedName>
</protein>
<dbReference type="Pfam" id="PF07279">
    <property type="entry name" value="DUF1442"/>
    <property type="match status" value="1"/>
</dbReference>
<dbReference type="Proteomes" id="UP001472677">
    <property type="component" value="Unassembled WGS sequence"/>
</dbReference>
<proteinExistence type="predicted"/>
<accession>A0ABR2FAL4</accession>
<dbReference type="PANTHER" id="PTHR33593">
    <property type="entry name" value="DUF1442 FAMILY PROTEIN"/>
    <property type="match status" value="1"/>
</dbReference>
<dbReference type="EMBL" id="JBBPBM010000007">
    <property type="protein sequence ID" value="KAK8575385.1"/>
    <property type="molecule type" value="Genomic_DNA"/>
</dbReference>
<reference evidence="1 2" key="1">
    <citation type="journal article" date="2024" name="G3 (Bethesda)">
        <title>Genome assembly of Hibiscus sabdariffa L. provides insights into metabolisms of medicinal natural products.</title>
        <authorList>
            <person name="Kim T."/>
        </authorList>
    </citation>
    <scope>NUCLEOTIDE SEQUENCE [LARGE SCALE GENOMIC DNA]</scope>
    <source>
        <strain evidence="1">TK-2024</strain>
        <tissue evidence="1">Old leaves</tissue>
    </source>
</reference>
<gene>
    <name evidence="1" type="ORF">V6N12_063060</name>
</gene>
<name>A0ABR2FAL4_9ROSI</name>
<evidence type="ECO:0000313" key="1">
    <source>
        <dbReference type="EMBL" id="KAK8575385.1"/>
    </source>
</evidence>
<dbReference type="PANTHER" id="PTHR33593:SF28">
    <property type="entry name" value="ANKYRIN REPEAT_KH DOMAIN PROTEIN (DUF1442)"/>
    <property type="match status" value="1"/>
</dbReference>